<dbReference type="Proteomes" id="UP000294980">
    <property type="component" value="Unassembled WGS sequence"/>
</dbReference>
<dbReference type="Pfam" id="PF13365">
    <property type="entry name" value="Trypsin_2"/>
    <property type="match status" value="1"/>
</dbReference>
<protein>
    <submittedName>
        <fullName evidence="1">Trypsin-like peptidase</fullName>
    </submittedName>
</protein>
<accession>A0A4R2LED2</accession>
<sequence>MLMSVGRLLVPGRRIENGYPRHYRESCSATLLAPVDGEPASLILTAWHCIEYHTDLTDDITFVIESTAGERLESRVKTVSSGGGMHADWLIMRLEEPLPTATVTAANVAQDVVPGIGSRIIMAGYSRDEGLGEAGQVLTFHRNCRVVARSDEDIATDCLAYRGASGGAVFSIASGRLLGVISRGDSLAQSIFVPVSRIGGRAGRLLFH</sequence>
<dbReference type="AlphaFoldDB" id="A0A4R2LED2"/>
<reference evidence="1 2" key="1">
    <citation type="submission" date="2019-03" db="EMBL/GenBank/DDBJ databases">
        <title>Genomic Encyclopedia of Type Strains, Phase IV (KMG-IV): sequencing the most valuable type-strain genomes for metagenomic binning, comparative biology and taxonomic classification.</title>
        <authorList>
            <person name="Goeker M."/>
        </authorList>
    </citation>
    <scope>NUCLEOTIDE SEQUENCE [LARGE SCALE GENOMIC DNA]</scope>
    <source>
        <strain evidence="1 2">DSM 23344</strain>
    </source>
</reference>
<gene>
    <name evidence="1" type="ORF">EV688_102132</name>
</gene>
<comment type="caution">
    <text evidence="1">The sequence shown here is derived from an EMBL/GenBank/DDBJ whole genome shotgun (WGS) entry which is preliminary data.</text>
</comment>
<dbReference type="Gene3D" id="2.40.10.120">
    <property type="match status" value="1"/>
</dbReference>
<dbReference type="EMBL" id="SLWX01000002">
    <property type="protein sequence ID" value="TCO77675.1"/>
    <property type="molecule type" value="Genomic_DNA"/>
</dbReference>
<name>A0A4R2LED2_9GAMM</name>
<evidence type="ECO:0000313" key="1">
    <source>
        <dbReference type="EMBL" id="TCO77675.1"/>
    </source>
</evidence>
<organism evidence="1 2">
    <name type="scientific">Chromatocurvus halotolerans</name>
    <dbReference type="NCBI Taxonomy" id="1132028"/>
    <lineage>
        <taxon>Bacteria</taxon>
        <taxon>Pseudomonadati</taxon>
        <taxon>Pseudomonadota</taxon>
        <taxon>Gammaproteobacteria</taxon>
        <taxon>Cellvibrionales</taxon>
        <taxon>Halieaceae</taxon>
        <taxon>Chromatocurvus</taxon>
    </lineage>
</organism>
<proteinExistence type="predicted"/>
<evidence type="ECO:0000313" key="2">
    <source>
        <dbReference type="Proteomes" id="UP000294980"/>
    </source>
</evidence>
<keyword evidence="2" id="KW-1185">Reference proteome</keyword>
<dbReference type="SUPFAM" id="SSF50494">
    <property type="entry name" value="Trypsin-like serine proteases"/>
    <property type="match status" value="1"/>
</dbReference>
<dbReference type="InterPro" id="IPR009003">
    <property type="entry name" value="Peptidase_S1_PA"/>
</dbReference>